<protein>
    <submittedName>
        <fullName evidence="2">Insulin-like androgenic gland factor</fullName>
    </submittedName>
</protein>
<evidence type="ECO:0000313" key="2">
    <source>
        <dbReference type="EMBL" id="BAJ78349.1"/>
    </source>
</evidence>
<feature type="signal peptide" evidence="1">
    <location>
        <begin position="1"/>
        <end position="28"/>
    </location>
</feature>
<feature type="chain" id="PRO_5003246404" evidence="1">
    <location>
        <begin position="29"/>
        <end position="185"/>
    </location>
</feature>
<sequence>MGYWNTAVKSLFLWSLVALLHLPQPSSSYEIECLTVEFDCSNITYTLSRVCLRHNNYIDPGPSYISRGRRSVDNYTQGPNYTVPSTKSPSLVHPRATHLTMADVKPLKESKVEEEEEARMQHLTLSREEASKMLQSKRRLRRDNVRKTPREECCNNDSFRRCTFEEVAEYCIELNPGINTCGSSR</sequence>
<gene>
    <name evidence="2" type="primary">IAG</name>
</gene>
<proteinExistence type="evidence at transcript level"/>
<reference evidence="2" key="1">
    <citation type="submission" date="2010-08" db="EMBL/GenBank/DDBJ databases">
        <title>Molecular cloning and expression analysis of cDNAs encoding insulin-like androgenic gland factor from three palaemonidae species, Macrobrachium lar, Palaemon paucidens and P. pacificus.</title>
        <authorList>
            <person name="Banzai K."/>
            <person name="Izumi S."/>
            <person name="Ohira T."/>
        </authorList>
    </citation>
    <scope>NUCLEOTIDE SEQUENCE</scope>
</reference>
<accession>E9RGM0</accession>
<name>E9RGM0_MACLR</name>
<keyword evidence="1" id="KW-0732">Signal</keyword>
<evidence type="ECO:0000256" key="1">
    <source>
        <dbReference type="SAM" id="SignalP"/>
    </source>
</evidence>
<dbReference type="EMBL" id="AB579012">
    <property type="protein sequence ID" value="BAJ78349.1"/>
    <property type="molecule type" value="mRNA"/>
</dbReference>
<dbReference type="AlphaFoldDB" id="E9RGM0"/>
<organism evidence="2">
    <name type="scientific">Macrobrachium lar</name>
    <name type="common">Monkey river prawn</name>
    <name type="synonym">Palaemon lar</name>
    <dbReference type="NCBI Taxonomy" id="224134"/>
    <lineage>
        <taxon>Eukaryota</taxon>
        <taxon>Metazoa</taxon>
        <taxon>Ecdysozoa</taxon>
        <taxon>Arthropoda</taxon>
        <taxon>Crustacea</taxon>
        <taxon>Multicrustacea</taxon>
        <taxon>Malacostraca</taxon>
        <taxon>Eumalacostraca</taxon>
        <taxon>Eucarida</taxon>
        <taxon>Decapoda</taxon>
        <taxon>Pleocyemata</taxon>
        <taxon>Caridea</taxon>
        <taxon>Palaemonoidea</taxon>
        <taxon>Palaemonidae</taxon>
        <taxon>Macrobrachium</taxon>
    </lineage>
</organism>